<keyword evidence="3 7" id="KW-1133">Transmembrane helix</keyword>
<dbReference type="InterPro" id="IPR004776">
    <property type="entry name" value="Mem_transp_PIN-like"/>
</dbReference>
<feature type="transmembrane region" description="Helical" evidence="7">
    <location>
        <begin position="121"/>
        <end position="142"/>
    </location>
</feature>
<evidence type="ECO:0000313" key="8">
    <source>
        <dbReference type="EMBL" id="GAQ87815.1"/>
    </source>
</evidence>
<evidence type="ECO:0000256" key="6">
    <source>
        <dbReference type="SAM" id="MobiDB-lite"/>
    </source>
</evidence>
<feature type="transmembrane region" description="Helical" evidence="7">
    <location>
        <begin position="76"/>
        <end position="100"/>
    </location>
</feature>
<dbReference type="Pfam" id="PF03547">
    <property type="entry name" value="Mem_trans"/>
    <property type="match status" value="1"/>
</dbReference>
<dbReference type="EMBL" id="DF237328">
    <property type="protein sequence ID" value="GAQ87815.1"/>
    <property type="molecule type" value="Genomic_DNA"/>
</dbReference>
<evidence type="ECO:0000256" key="7">
    <source>
        <dbReference type="SAM" id="Phobius"/>
    </source>
</evidence>
<organism evidence="8 9">
    <name type="scientific">Klebsormidium nitens</name>
    <name type="common">Green alga</name>
    <name type="synonym">Ulothrix nitens</name>
    <dbReference type="NCBI Taxonomy" id="105231"/>
    <lineage>
        <taxon>Eukaryota</taxon>
        <taxon>Viridiplantae</taxon>
        <taxon>Streptophyta</taxon>
        <taxon>Klebsormidiophyceae</taxon>
        <taxon>Klebsormidiales</taxon>
        <taxon>Klebsormidiaceae</taxon>
        <taxon>Klebsormidium</taxon>
    </lineage>
</organism>
<feature type="transmembrane region" description="Helical" evidence="7">
    <location>
        <begin position="6"/>
        <end position="31"/>
    </location>
</feature>
<keyword evidence="9" id="KW-1185">Reference proteome</keyword>
<feature type="region of interest" description="Disordered" evidence="6">
    <location>
        <begin position="193"/>
        <end position="261"/>
    </location>
</feature>
<dbReference type="PANTHER" id="PTHR31419:SF1">
    <property type="entry name" value="PROTEIN PIN-LIKES 6"/>
    <property type="match status" value="1"/>
</dbReference>
<feature type="transmembrane region" description="Helical" evidence="7">
    <location>
        <begin position="327"/>
        <end position="348"/>
    </location>
</feature>
<dbReference type="OMA" id="WSWGYHI"/>
<proteinExistence type="predicted"/>
<reference evidence="8 9" key="1">
    <citation type="journal article" date="2014" name="Nat. Commun.">
        <title>Klebsormidium flaccidum genome reveals primary factors for plant terrestrial adaptation.</title>
        <authorList>
            <person name="Hori K."/>
            <person name="Maruyama F."/>
            <person name="Fujisawa T."/>
            <person name="Togashi T."/>
            <person name="Yamamoto N."/>
            <person name="Seo M."/>
            <person name="Sato S."/>
            <person name="Yamada T."/>
            <person name="Mori H."/>
            <person name="Tajima N."/>
            <person name="Moriyama T."/>
            <person name="Ikeuchi M."/>
            <person name="Watanabe M."/>
            <person name="Wada H."/>
            <person name="Kobayashi K."/>
            <person name="Saito M."/>
            <person name="Masuda T."/>
            <person name="Sasaki-Sekimoto Y."/>
            <person name="Mashiguchi K."/>
            <person name="Awai K."/>
            <person name="Shimojima M."/>
            <person name="Masuda S."/>
            <person name="Iwai M."/>
            <person name="Nobusawa T."/>
            <person name="Narise T."/>
            <person name="Kondo S."/>
            <person name="Saito H."/>
            <person name="Sato R."/>
            <person name="Murakawa M."/>
            <person name="Ihara Y."/>
            <person name="Oshima-Yamada Y."/>
            <person name="Ohtaka K."/>
            <person name="Satoh M."/>
            <person name="Sonobe K."/>
            <person name="Ishii M."/>
            <person name="Ohtani R."/>
            <person name="Kanamori-Sato M."/>
            <person name="Honoki R."/>
            <person name="Miyazaki D."/>
            <person name="Mochizuki H."/>
            <person name="Umetsu J."/>
            <person name="Higashi K."/>
            <person name="Shibata D."/>
            <person name="Kamiya Y."/>
            <person name="Sato N."/>
            <person name="Nakamura Y."/>
            <person name="Tabata S."/>
            <person name="Ida S."/>
            <person name="Kurokawa K."/>
            <person name="Ohta H."/>
        </authorList>
    </citation>
    <scope>NUCLEOTIDE SEQUENCE [LARGE SCALE GENOMIC DNA]</scope>
    <source>
        <strain evidence="8 9">NIES-2285</strain>
    </source>
</reference>
<protein>
    <submittedName>
        <fullName evidence="8">Putative auxin efflux carrier family protein</fullName>
    </submittedName>
</protein>
<feature type="transmembrane region" description="Helical" evidence="7">
    <location>
        <begin position="51"/>
        <end position="70"/>
    </location>
</feature>
<sequence>MATSMGFWAVVGTACYPVGKVLLLCLVGAFLANHRMNKFPVEARKHMNHMVFMVFTPALVFINLGPAVTIKTLLQWWFMPFSVLLNSVIGFGLGHLVVAVTKPPPHLVRTTVACCTIGNMGNLPLVLITAICANSGSIFGAHCSTQGVAYTSYGMLMAVIVMWSFIYNYLESPGKSGEQHQLYEMLNLSPHETPRVPTLEDGDPNLGAKSPATKGLLQSDSSAGGAGAEAEFGGVSQSSHDRSSDRTGGLRESAPAGFSEGVDLAGESRGWREHWGTCQRWLRQLKWDKMFTPPVCGVICAIVVGGTDPLQDVFFGANAWLKLLTDVISTLAGAMIPCMMLVLGGNLAEGPTASEMQVPTMVGIGCVRLVFLPLLGIAVVKCADLLALLPPADPLFRFVLLLQFAMPTAINLGKEASWFGQALLYSGDDARRGGEGDVRRSLLVVPGVHTDHARIHYALFVHSHLRKRFPHSLGCTKDYVGRGQEHLGSLFLINHSM</sequence>
<keyword evidence="2 7" id="KW-0812">Transmembrane</keyword>
<dbReference type="GO" id="GO:0009734">
    <property type="term" value="P:auxin-activated signaling pathway"/>
    <property type="evidence" value="ECO:0007669"/>
    <property type="project" value="UniProtKB-KW"/>
</dbReference>
<dbReference type="PANTHER" id="PTHR31419">
    <property type="entry name" value="PROTEIN PIN-LIKES 2"/>
    <property type="match status" value="1"/>
</dbReference>
<evidence type="ECO:0000256" key="4">
    <source>
        <dbReference type="ARBA" id="ARBA00023136"/>
    </source>
</evidence>
<feature type="transmembrane region" description="Helical" evidence="7">
    <location>
        <begin position="369"/>
        <end position="389"/>
    </location>
</feature>
<evidence type="ECO:0000313" key="9">
    <source>
        <dbReference type="Proteomes" id="UP000054558"/>
    </source>
</evidence>
<dbReference type="GO" id="GO:0080162">
    <property type="term" value="P:endoplasmic reticulum to cytosol auxin transport"/>
    <property type="evidence" value="ECO:0007669"/>
    <property type="project" value="InterPro"/>
</dbReference>
<dbReference type="Proteomes" id="UP000054558">
    <property type="component" value="Unassembled WGS sequence"/>
</dbReference>
<feature type="transmembrane region" description="Helical" evidence="7">
    <location>
        <begin position="290"/>
        <end position="307"/>
    </location>
</feature>
<feature type="transmembrane region" description="Helical" evidence="7">
    <location>
        <begin position="148"/>
        <end position="170"/>
    </location>
</feature>
<dbReference type="GO" id="GO:0016020">
    <property type="term" value="C:membrane"/>
    <property type="evidence" value="ECO:0007669"/>
    <property type="project" value="UniProtKB-SubCell"/>
</dbReference>
<keyword evidence="4 7" id="KW-0472">Membrane</keyword>
<name>A0A1Y1IA21_KLENI</name>
<dbReference type="InterPro" id="IPR039305">
    <property type="entry name" value="PILS2/6"/>
</dbReference>
<evidence type="ECO:0000256" key="3">
    <source>
        <dbReference type="ARBA" id="ARBA00022989"/>
    </source>
</evidence>
<gene>
    <name evidence="8" type="ORF">KFL_003790030</name>
</gene>
<feature type="compositionally biased region" description="Basic and acidic residues" evidence="6">
    <location>
        <begin position="239"/>
        <end position="249"/>
    </location>
</feature>
<evidence type="ECO:0000256" key="1">
    <source>
        <dbReference type="ARBA" id="ARBA00004141"/>
    </source>
</evidence>
<accession>A0A1Y1IA21</accession>
<dbReference type="STRING" id="105231.A0A1Y1IA21"/>
<evidence type="ECO:0000256" key="2">
    <source>
        <dbReference type="ARBA" id="ARBA00022692"/>
    </source>
</evidence>
<keyword evidence="5" id="KW-0927">Auxin signaling pathway</keyword>
<comment type="subcellular location">
    <subcellularLocation>
        <location evidence="1">Membrane</location>
        <topology evidence="1">Multi-pass membrane protein</topology>
    </subcellularLocation>
</comment>
<evidence type="ECO:0000256" key="5">
    <source>
        <dbReference type="ARBA" id="ARBA00023294"/>
    </source>
</evidence>
<dbReference type="AlphaFoldDB" id="A0A1Y1IA21"/>
<dbReference type="OrthoDB" id="191139at2759"/>